<dbReference type="Gene3D" id="3.60.10.10">
    <property type="entry name" value="Endonuclease/exonuclease/phosphatase"/>
    <property type="match status" value="1"/>
</dbReference>
<keyword evidence="5" id="KW-0464">Manganese</keyword>
<keyword evidence="8" id="KW-1185">Reference proteome</keyword>
<evidence type="ECO:0000313" key="7">
    <source>
        <dbReference type="EMBL" id="KAK2975216.1"/>
    </source>
</evidence>
<dbReference type="GO" id="GO:0008311">
    <property type="term" value="F:double-stranded DNA 3'-5' DNA exonuclease activity"/>
    <property type="evidence" value="ECO:0007669"/>
    <property type="project" value="TreeGrafter"/>
</dbReference>
<keyword evidence="2 5" id="KW-0479">Metal-binding</keyword>
<dbReference type="GO" id="GO:0003906">
    <property type="term" value="F:DNA-(apurinic or apyrimidinic site) endonuclease activity"/>
    <property type="evidence" value="ECO:0007669"/>
    <property type="project" value="TreeGrafter"/>
</dbReference>
<dbReference type="GO" id="GO:0006284">
    <property type="term" value="P:base-excision repair"/>
    <property type="evidence" value="ECO:0007669"/>
    <property type="project" value="TreeGrafter"/>
</dbReference>
<proteinExistence type="inferred from homology"/>
<sequence length="124" mass="14071">MDLNIISWNVRGLNKQSKRASIAATIRSWKADIICLQESKLNVVDSFIISSLWHGRDIQWDYNPAIGTAGAFIFCAWSQVQDFIKYNLAGRLNTVVLKRITFEAHRTPSLTVSEKSENRQNTAT</sequence>
<evidence type="ECO:0000256" key="2">
    <source>
        <dbReference type="ARBA" id="ARBA00022723"/>
    </source>
</evidence>
<feature type="binding site" evidence="5">
    <location>
        <position position="38"/>
    </location>
    <ligand>
        <name>Mg(2+)</name>
        <dbReference type="ChEBI" id="CHEBI:18420"/>
        <label>1</label>
    </ligand>
</feature>
<dbReference type="GO" id="GO:0003677">
    <property type="term" value="F:DNA binding"/>
    <property type="evidence" value="ECO:0007669"/>
    <property type="project" value="InterPro"/>
</dbReference>
<dbReference type="EMBL" id="JAVXUO010002221">
    <property type="protein sequence ID" value="KAK2975216.1"/>
    <property type="molecule type" value="Genomic_DNA"/>
</dbReference>
<comment type="similarity">
    <text evidence="1">Belongs to the DNA repair enzymes AP/ExoA family.</text>
</comment>
<dbReference type="InterPro" id="IPR020847">
    <property type="entry name" value="AP_endonuclease_F1_BS"/>
</dbReference>
<dbReference type="GO" id="GO:0046872">
    <property type="term" value="F:metal ion binding"/>
    <property type="evidence" value="ECO:0007669"/>
    <property type="project" value="UniProtKB-KW"/>
</dbReference>
<accession>A0AA88R4W1</accession>
<dbReference type="Proteomes" id="UP001187471">
    <property type="component" value="Unassembled WGS sequence"/>
</dbReference>
<dbReference type="Pfam" id="PF03372">
    <property type="entry name" value="Exo_endo_phos"/>
    <property type="match status" value="1"/>
</dbReference>
<evidence type="ECO:0000313" key="8">
    <source>
        <dbReference type="Proteomes" id="UP001187471"/>
    </source>
</evidence>
<evidence type="ECO:0000256" key="3">
    <source>
        <dbReference type="ARBA" id="ARBA00022801"/>
    </source>
</evidence>
<dbReference type="SUPFAM" id="SSF56219">
    <property type="entry name" value="DNase I-like"/>
    <property type="match status" value="1"/>
</dbReference>
<reference evidence="7" key="1">
    <citation type="submission" date="2022-12" db="EMBL/GenBank/DDBJ databases">
        <title>Draft genome assemblies for two species of Escallonia (Escalloniales).</title>
        <authorList>
            <person name="Chanderbali A."/>
            <person name="Dervinis C."/>
            <person name="Anghel I."/>
            <person name="Soltis D."/>
            <person name="Soltis P."/>
            <person name="Zapata F."/>
        </authorList>
    </citation>
    <scope>NUCLEOTIDE SEQUENCE</scope>
    <source>
        <strain evidence="7">UCBG92.1500</strain>
        <tissue evidence="7">Leaf</tissue>
    </source>
</reference>
<keyword evidence="4 5" id="KW-0460">Magnesium</keyword>
<evidence type="ECO:0000256" key="4">
    <source>
        <dbReference type="ARBA" id="ARBA00022842"/>
    </source>
</evidence>
<dbReference type="AlphaFoldDB" id="A0AA88R4W1"/>
<protein>
    <recommendedName>
        <fullName evidence="6">Endonuclease/exonuclease/phosphatase domain-containing protein</fullName>
    </recommendedName>
</protein>
<comment type="caution">
    <text evidence="7">The sequence shown here is derived from an EMBL/GenBank/DDBJ whole genome shotgun (WGS) entry which is preliminary data.</text>
</comment>
<dbReference type="InterPro" id="IPR005135">
    <property type="entry name" value="Endo/exonuclease/phosphatase"/>
</dbReference>
<evidence type="ECO:0000256" key="5">
    <source>
        <dbReference type="PIRSR" id="PIRSR604808-2"/>
    </source>
</evidence>
<feature type="binding site" evidence="5">
    <location>
        <position position="9"/>
    </location>
    <ligand>
        <name>Mg(2+)</name>
        <dbReference type="ChEBI" id="CHEBI:18420"/>
        <label>1</label>
    </ligand>
</feature>
<feature type="domain" description="Endonuclease/exonuclease/phosphatase" evidence="6">
    <location>
        <begin position="6"/>
        <end position="61"/>
    </location>
</feature>
<dbReference type="PROSITE" id="PS00726">
    <property type="entry name" value="AP_NUCLEASE_F1_1"/>
    <property type="match status" value="1"/>
</dbReference>
<dbReference type="InterPro" id="IPR004808">
    <property type="entry name" value="AP_endonuc_1"/>
</dbReference>
<comment type="cofactor">
    <cofactor evidence="5">
        <name>Mg(2+)</name>
        <dbReference type="ChEBI" id="CHEBI:18420"/>
    </cofactor>
    <cofactor evidence="5">
        <name>Mn(2+)</name>
        <dbReference type="ChEBI" id="CHEBI:29035"/>
    </cofactor>
    <text evidence="5">Probably binds two magnesium or manganese ions per subunit.</text>
</comment>
<evidence type="ECO:0000256" key="1">
    <source>
        <dbReference type="ARBA" id="ARBA00007092"/>
    </source>
</evidence>
<dbReference type="PANTHER" id="PTHR22748:SF4">
    <property type="entry name" value="DNA-(APURINIC OR APYRIMIDINIC SITE) ENDONUCLEASE 2"/>
    <property type="match status" value="1"/>
</dbReference>
<name>A0AA88R4W1_9ASTE</name>
<dbReference type="InterPro" id="IPR036691">
    <property type="entry name" value="Endo/exonu/phosph_ase_sf"/>
</dbReference>
<gene>
    <name evidence="7" type="ORF">RJ640_003115</name>
</gene>
<organism evidence="7 8">
    <name type="scientific">Escallonia rubra</name>
    <dbReference type="NCBI Taxonomy" id="112253"/>
    <lineage>
        <taxon>Eukaryota</taxon>
        <taxon>Viridiplantae</taxon>
        <taxon>Streptophyta</taxon>
        <taxon>Embryophyta</taxon>
        <taxon>Tracheophyta</taxon>
        <taxon>Spermatophyta</taxon>
        <taxon>Magnoliopsida</taxon>
        <taxon>eudicotyledons</taxon>
        <taxon>Gunneridae</taxon>
        <taxon>Pentapetalae</taxon>
        <taxon>asterids</taxon>
        <taxon>campanulids</taxon>
        <taxon>Escalloniales</taxon>
        <taxon>Escalloniaceae</taxon>
        <taxon>Escallonia</taxon>
    </lineage>
</organism>
<keyword evidence="3" id="KW-0378">Hydrolase</keyword>
<dbReference type="PANTHER" id="PTHR22748">
    <property type="entry name" value="AP ENDONUCLEASE"/>
    <property type="match status" value="1"/>
</dbReference>
<evidence type="ECO:0000259" key="6">
    <source>
        <dbReference type="Pfam" id="PF03372"/>
    </source>
</evidence>
<dbReference type="GO" id="GO:0005634">
    <property type="term" value="C:nucleus"/>
    <property type="evidence" value="ECO:0007669"/>
    <property type="project" value="TreeGrafter"/>
</dbReference>
<dbReference type="GO" id="GO:0008081">
    <property type="term" value="F:phosphoric diester hydrolase activity"/>
    <property type="evidence" value="ECO:0007669"/>
    <property type="project" value="TreeGrafter"/>
</dbReference>